<evidence type="ECO:0000313" key="11">
    <source>
        <dbReference type="Proteomes" id="UP000827721"/>
    </source>
</evidence>
<dbReference type="SMART" id="SM00710">
    <property type="entry name" value="PbH1"/>
    <property type="match status" value="5"/>
</dbReference>
<keyword evidence="3" id="KW-0134">Cell wall</keyword>
<evidence type="ECO:0000256" key="8">
    <source>
        <dbReference type="PROSITE-ProRule" id="PRU10052"/>
    </source>
</evidence>
<dbReference type="Gene3D" id="2.160.20.10">
    <property type="entry name" value="Single-stranded right-handed beta-helix, Pectin lyase-like"/>
    <property type="match status" value="1"/>
</dbReference>
<evidence type="ECO:0000256" key="2">
    <source>
        <dbReference type="ARBA" id="ARBA00008834"/>
    </source>
</evidence>
<keyword evidence="4" id="KW-0964">Secreted</keyword>
<dbReference type="SUPFAM" id="SSF51126">
    <property type="entry name" value="Pectin lyase-like"/>
    <property type="match status" value="1"/>
</dbReference>
<evidence type="ECO:0000256" key="6">
    <source>
        <dbReference type="ARBA" id="ARBA00023295"/>
    </source>
</evidence>
<reference evidence="10 11" key="1">
    <citation type="submission" date="2021-02" db="EMBL/GenBank/DDBJ databases">
        <title>Plant Genome Project.</title>
        <authorList>
            <person name="Zhang R.-G."/>
        </authorList>
    </citation>
    <scope>NUCLEOTIDE SEQUENCE [LARGE SCALE GENOMIC DNA]</scope>
    <source>
        <tissue evidence="10">Leaves</tissue>
    </source>
</reference>
<comment type="caution">
    <text evidence="10">The sequence shown here is derived from an EMBL/GenBank/DDBJ whole genome shotgun (WGS) entry which is preliminary data.</text>
</comment>
<proteinExistence type="inferred from homology"/>
<evidence type="ECO:0000256" key="9">
    <source>
        <dbReference type="RuleBase" id="RU361169"/>
    </source>
</evidence>
<sequence>MVLLSLESYLLFKRIIFCIVTSSLISIGENRNTFDAVQFGAVGDGKTDDSKNLFASVVFFFYIVTFSFSIGESESSFNVVDFDAVGDGKTDDSTAFSKAWKAVCEAGGDKPTLAIPYGKTFLLQSTRFEGPCKSQYVQIQILGNIIAPESSKARTDSKSKCWLCFNAIYGLIMQGSGTIDGLGSSWWQDKVGNRPRAMYFHDCNNFDLSGFTIRNSPKVHMAINHCNGGSISNIHINSPDDSPNTDGITISESKQVHIHDSVIESGDDCVAINGGSFNINVTGIACGPGHGISIGSLGDNGQEDIVEEVHVQNCSLNGTQNGVRIKTFQNGSGYARKISFEEITLINCKNPIIIDQNYNPVHHRKIKTNSLEVSTVSFTSVHGTSANEQAITLDCSSSPGCFNIVMNKINITSSAPGKQTRAYCNNAYGTSSSTHPAVDCLSKLNDKTHQKNYFI</sequence>
<dbReference type="PROSITE" id="PS00502">
    <property type="entry name" value="POLYGALACTURONASE"/>
    <property type="match status" value="1"/>
</dbReference>
<dbReference type="PANTHER" id="PTHR31375">
    <property type="match status" value="1"/>
</dbReference>
<evidence type="ECO:0000313" key="10">
    <source>
        <dbReference type="EMBL" id="KAH7574137.1"/>
    </source>
</evidence>
<dbReference type="Proteomes" id="UP000827721">
    <property type="component" value="Unassembled WGS sequence"/>
</dbReference>
<evidence type="ECO:0000256" key="1">
    <source>
        <dbReference type="ARBA" id="ARBA00004191"/>
    </source>
</evidence>
<evidence type="ECO:0000256" key="5">
    <source>
        <dbReference type="ARBA" id="ARBA00022801"/>
    </source>
</evidence>
<keyword evidence="11" id="KW-1185">Reference proteome</keyword>
<dbReference type="InterPro" id="IPR000743">
    <property type="entry name" value="Glyco_hydro_28"/>
</dbReference>
<evidence type="ECO:0008006" key="12">
    <source>
        <dbReference type="Google" id="ProtNLM"/>
    </source>
</evidence>
<feature type="active site" evidence="8">
    <location>
        <position position="290"/>
    </location>
</feature>
<dbReference type="InterPro" id="IPR012334">
    <property type="entry name" value="Pectin_lyas_fold"/>
</dbReference>
<keyword evidence="7" id="KW-0961">Cell wall biogenesis/degradation</keyword>
<comment type="subcellular location">
    <subcellularLocation>
        <location evidence="1">Secreted</location>
        <location evidence="1">Cell wall</location>
    </subcellularLocation>
</comment>
<keyword evidence="5 9" id="KW-0378">Hydrolase</keyword>
<dbReference type="InterPro" id="IPR006626">
    <property type="entry name" value="PbH1"/>
</dbReference>
<accession>A0ABQ8ICZ8</accession>
<evidence type="ECO:0000256" key="7">
    <source>
        <dbReference type="ARBA" id="ARBA00023316"/>
    </source>
</evidence>
<dbReference type="Pfam" id="PF00295">
    <property type="entry name" value="Glyco_hydro_28"/>
    <property type="match status" value="1"/>
</dbReference>
<dbReference type="EMBL" id="JAFEMO010000003">
    <property type="protein sequence ID" value="KAH7574137.1"/>
    <property type="molecule type" value="Genomic_DNA"/>
</dbReference>
<name>A0ABQ8ICZ8_9ROSI</name>
<dbReference type="InterPro" id="IPR011050">
    <property type="entry name" value="Pectin_lyase_fold/virulence"/>
</dbReference>
<evidence type="ECO:0000256" key="3">
    <source>
        <dbReference type="ARBA" id="ARBA00022512"/>
    </source>
</evidence>
<keyword evidence="6 9" id="KW-0326">Glycosidase</keyword>
<protein>
    <recommendedName>
        <fullName evidence="12">Polygalacturonase</fullName>
    </recommendedName>
</protein>
<comment type="similarity">
    <text evidence="2 9">Belongs to the glycosyl hydrolase 28 family.</text>
</comment>
<evidence type="ECO:0000256" key="4">
    <source>
        <dbReference type="ARBA" id="ARBA00022525"/>
    </source>
</evidence>
<organism evidence="10 11">
    <name type="scientific">Xanthoceras sorbifolium</name>
    <dbReference type="NCBI Taxonomy" id="99658"/>
    <lineage>
        <taxon>Eukaryota</taxon>
        <taxon>Viridiplantae</taxon>
        <taxon>Streptophyta</taxon>
        <taxon>Embryophyta</taxon>
        <taxon>Tracheophyta</taxon>
        <taxon>Spermatophyta</taxon>
        <taxon>Magnoliopsida</taxon>
        <taxon>eudicotyledons</taxon>
        <taxon>Gunneridae</taxon>
        <taxon>Pentapetalae</taxon>
        <taxon>rosids</taxon>
        <taxon>malvids</taxon>
        <taxon>Sapindales</taxon>
        <taxon>Sapindaceae</taxon>
        <taxon>Xanthoceroideae</taxon>
        <taxon>Xanthoceras</taxon>
    </lineage>
</organism>
<gene>
    <name evidence="10" type="ORF">JRO89_XS03G0256600</name>
</gene>